<organism evidence="2 3">
    <name type="scientific">Phytophthora citrophthora</name>
    <dbReference type="NCBI Taxonomy" id="4793"/>
    <lineage>
        <taxon>Eukaryota</taxon>
        <taxon>Sar</taxon>
        <taxon>Stramenopiles</taxon>
        <taxon>Oomycota</taxon>
        <taxon>Peronosporomycetes</taxon>
        <taxon>Peronosporales</taxon>
        <taxon>Peronosporaceae</taxon>
        <taxon>Phytophthora</taxon>
    </lineage>
</organism>
<protein>
    <submittedName>
        <fullName evidence="2">Uncharacterized protein</fullName>
    </submittedName>
</protein>
<reference evidence="2" key="1">
    <citation type="submission" date="2023-08" db="EMBL/GenBank/DDBJ databases">
        <title>Reference Genome Resource for the Citrus Pathogen Phytophthora citrophthora.</title>
        <authorList>
            <person name="Moller H."/>
            <person name="Coetzee B."/>
            <person name="Rose L.J."/>
            <person name="Van Niekerk J.M."/>
        </authorList>
    </citation>
    <scope>NUCLEOTIDE SEQUENCE</scope>
    <source>
        <strain evidence="2">STE-U-9442</strain>
    </source>
</reference>
<evidence type="ECO:0000256" key="1">
    <source>
        <dbReference type="SAM" id="MobiDB-lite"/>
    </source>
</evidence>
<sequence length="218" mass="24562">MARIAVGCCSLANLPRFDQSNLIMNIPADIAINDYNPPRCEVNATKKTQDKTHPSFASRVLRLVFKRNQQPTELQTKSWPGRHESDCEVVPTASKRQFSPNISIPNSLTSSAPSVTSTAPSVTSTIHPRRQRVRMRSVDANEYGEDHWRQRQTYCVNCERLFLKSMSSLSSTAGRFCSLDCKANFEYVTQLQNMVPEFEAESISCGISLLSNNAYYTR</sequence>
<proteinExistence type="predicted"/>
<evidence type="ECO:0000313" key="2">
    <source>
        <dbReference type="EMBL" id="KAK1935475.1"/>
    </source>
</evidence>
<feature type="region of interest" description="Disordered" evidence="1">
    <location>
        <begin position="100"/>
        <end position="126"/>
    </location>
</feature>
<dbReference type="AlphaFoldDB" id="A0AAD9GBU8"/>
<name>A0AAD9GBU8_9STRA</name>
<evidence type="ECO:0000313" key="3">
    <source>
        <dbReference type="Proteomes" id="UP001259832"/>
    </source>
</evidence>
<comment type="caution">
    <text evidence="2">The sequence shown here is derived from an EMBL/GenBank/DDBJ whole genome shotgun (WGS) entry which is preliminary data.</text>
</comment>
<keyword evidence="3" id="KW-1185">Reference proteome</keyword>
<accession>A0AAD9GBU8</accession>
<gene>
    <name evidence="2" type="ORF">P3T76_010700</name>
</gene>
<dbReference type="EMBL" id="JASMQC010000023">
    <property type="protein sequence ID" value="KAK1935475.1"/>
    <property type="molecule type" value="Genomic_DNA"/>
</dbReference>
<dbReference type="Proteomes" id="UP001259832">
    <property type="component" value="Unassembled WGS sequence"/>
</dbReference>
<feature type="compositionally biased region" description="Low complexity" evidence="1">
    <location>
        <begin position="109"/>
        <end position="125"/>
    </location>
</feature>